<organism evidence="3 4">
    <name type="scientific">Psychrobacter arcticus (strain DSM 17307 / VKM B-2377 / 273-4)</name>
    <dbReference type="NCBI Taxonomy" id="259536"/>
    <lineage>
        <taxon>Bacteria</taxon>
        <taxon>Pseudomonadati</taxon>
        <taxon>Pseudomonadota</taxon>
        <taxon>Gammaproteobacteria</taxon>
        <taxon>Moraxellales</taxon>
        <taxon>Moraxellaceae</taxon>
        <taxon>Psychrobacter</taxon>
    </lineage>
</organism>
<dbReference type="Gene3D" id="3.40.50.2000">
    <property type="entry name" value="Glycogen Phosphorylase B"/>
    <property type="match status" value="2"/>
</dbReference>
<name>Q4FTY3_PSYA2</name>
<feature type="domain" description="Glycosyltransferase subfamily 4-like N-terminal" evidence="2">
    <location>
        <begin position="74"/>
        <end position="184"/>
    </location>
</feature>
<dbReference type="KEGG" id="par:Psyc_0666"/>
<gene>
    <name evidence="3" type="ordered locus">Psyc_0666</name>
</gene>
<keyword evidence="4" id="KW-1185">Reference proteome</keyword>
<proteinExistence type="predicted"/>
<dbReference type="SUPFAM" id="SSF53756">
    <property type="entry name" value="UDP-Glycosyltransferase/glycogen phosphorylase"/>
    <property type="match status" value="1"/>
</dbReference>
<evidence type="ECO:0000313" key="4">
    <source>
        <dbReference type="Proteomes" id="UP000000546"/>
    </source>
</evidence>
<evidence type="ECO:0000259" key="2">
    <source>
        <dbReference type="Pfam" id="PF13579"/>
    </source>
</evidence>
<evidence type="ECO:0008006" key="5">
    <source>
        <dbReference type="Google" id="ProtNLM"/>
    </source>
</evidence>
<sequence>MMLKKKALYLSYTGLLEPLGRSQILAYLSRLSDEYQFTIVSFEKANDFAEASKVEALREECVSYGIDWQPKIYHHKPRLLATLWDLWVLLQATWTFSHSGRAELVHCRSYIPAIAALLVGKVTKVPFIFDMRALWLDEMIDAGRLDRNSIIHRILVLLETKLLKDAAHVVSLTQAAVDYLQAQQSHLKSQKFSVITTCVDLSKFITRKAENSPKKLGTMGTVISGWYHLDWLFLTLQTQMKKDKDATFKIVTRDSEQALRKLATQYGIEGSKLEIISSTPNDIANNIANIKAGLLYFTSGVSKLGSAPTRMGEFLACGIPVIGNRGVGDMADLIEHYKVGVVIEDGSQQSIDKALASLDSLYQDKNLSERCRNAAETYFSADSGADKYRKIYKSIISHD</sequence>
<dbReference type="PANTHER" id="PTHR12526">
    <property type="entry name" value="GLYCOSYLTRANSFERASE"/>
    <property type="match status" value="1"/>
</dbReference>
<dbReference type="GO" id="GO:0016757">
    <property type="term" value="F:glycosyltransferase activity"/>
    <property type="evidence" value="ECO:0007669"/>
    <property type="project" value="InterPro"/>
</dbReference>
<dbReference type="RefSeq" id="WP_011279952.1">
    <property type="nucleotide sequence ID" value="NC_007204.1"/>
</dbReference>
<reference evidence="3 4" key="1">
    <citation type="journal article" date="2010" name="Appl. Environ. Microbiol.">
        <title>The genome sequence of Psychrobacter arcticus 273-4, a psychroactive Siberian permafrost bacterium, reveals mechanisms for adaptation to low-temperature growth.</title>
        <authorList>
            <person name="Ayala-del-Rio H.L."/>
            <person name="Chain P.S."/>
            <person name="Grzymski J.J."/>
            <person name="Ponder M.A."/>
            <person name="Ivanova N."/>
            <person name="Bergholz P.W."/>
            <person name="Di Bartolo G."/>
            <person name="Hauser L."/>
            <person name="Land M."/>
            <person name="Bakermans C."/>
            <person name="Rodrigues D."/>
            <person name="Klappenbach J."/>
            <person name="Zarka D."/>
            <person name="Larimer F."/>
            <person name="Richardson P."/>
            <person name="Murray A."/>
            <person name="Thomashow M."/>
            <person name="Tiedje J.M."/>
        </authorList>
    </citation>
    <scope>NUCLEOTIDE SEQUENCE [LARGE SCALE GENOMIC DNA]</scope>
    <source>
        <strain evidence="4">DSM 17307 / VKM B-2377 / 273-4</strain>
    </source>
</reference>
<dbReference type="GO" id="GO:1901135">
    <property type="term" value="P:carbohydrate derivative metabolic process"/>
    <property type="evidence" value="ECO:0007669"/>
    <property type="project" value="UniProtKB-ARBA"/>
</dbReference>
<dbReference type="InterPro" id="IPR001296">
    <property type="entry name" value="Glyco_trans_1"/>
</dbReference>
<dbReference type="Pfam" id="PF13579">
    <property type="entry name" value="Glyco_trans_4_4"/>
    <property type="match status" value="1"/>
</dbReference>
<dbReference type="HOGENOM" id="CLU_056919_0_0_6"/>
<dbReference type="Proteomes" id="UP000000546">
    <property type="component" value="Chromosome"/>
</dbReference>
<dbReference type="Pfam" id="PF00534">
    <property type="entry name" value="Glycos_transf_1"/>
    <property type="match status" value="1"/>
</dbReference>
<evidence type="ECO:0000313" key="3">
    <source>
        <dbReference type="EMBL" id="AAZ18525.1"/>
    </source>
</evidence>
<accession>Q4FTY3</accession>
<evidence type="ECO:0000259" key="1">
    <source>
        <dbReference type="Pfam" id="PF00534"/>
    </source>
</evidence>
<dbReference type="AlphaFoldDB" id="Q4FTY3"/>
<dbReference type="STRING" id="259536.Psyc_0666"/>
<feature type="domain" description="Glycosyl transferase family 1" evidence="1">
    <location>
        <begin position="242"/>
        <end position="376"/>
    </location>
</feature>
<dbReference type="InterPro" id="IPR028098">
    <property type="entry name" value="Glyco_trans_4-like_N"/>
</dbReference>
<dbReference type="eggNOG" id="COG0438">
    <property type="taxonomic scope" value="Bacteria"/>
</dbReference>
<protein>
    <recommendedName>
        <fullName evidence="5">Glycosyltransferase</fullName>
    </recommendedName>
</protein>
<dbReference type="OrthoDB" id="9787293at2"/>
<dbReference type="EMBL" id="CP000082">
    <property type="protein sequence ID" value="AAZ18525.1"/>
    <property type="molecule type" value="Genomic_DNA"/>
</dbReference>